<evidence type="ECO:0000256" key="4">
    <source>
        <dbReference type="ARBA" id="ARBA00022692"/>
    </source>
</evidence>
<dbReference type="InterPro" id="IPR037272">
    <property type="entry name" value="SNS_sf"/>
</dbReference>
<feature type="transmembrane region" description="Helical" evidence="17">
    <location>
        <begin position="514"/>
        <end position="536"/>
    </location>
</feature>
<feature type="transmembrane region" description="Helical" evidence="17">
    <location>
        <begin position="851"/>
        <end position="874"/>
    </location>
</feature>
<feature type="transmembrane region" description="Helical" evidence="17">
    <location>
        <begin position="66"/>
        <end position="84"/>
    </location>
</feature>
<feature type="transmembrane region" description="Helical" evidence="17">
    <location>
        <begin position="338"/>
        <end position="360"/>
    </location>
</feature>
<feature type="transmembrane region" description="Helical" evidence="17">
    <location>
        <begin position="1185"/>
        <end position="1205"/>
    </location>
</feature>
<feature type="transmembrane region" description="Helical" evidence="17">
    <location>
        <begin position="821"/>
        <end position="839"/>
    </location>
</feature>
<feature type="transmembrane region" description="Helical" evidence="17">
    <location>
        <begin position="1101"/>
        <end position="1123"/>
    </location>
</feature>
<dbReference type="GO" id="GO:0005283">
    <property type="term" value="F:amino acid:sodium symporter activity"/>
    <property type="evidence" value="ECO:0007669"/>
    <property type="project" value="TreeGrafter"/>
</dbReference>
<evidence type="ECO:0000256" key="2">
    <source>
        <dbReference type="ARBA" id="ARBA00006459"/>
    </source>
</evidence>
<keyword evidence="9" id="KW-0406">Ion transport</keyword>
<feature type="binding site" evidence="14">
    <location>
        <position position="674"/>
    </location>
    <ligand>
        <name>Na(+)</name>
        <dbReference type="ChEBI" id="CHEBI:29101"/>
        <label>1</label>
    </ligand>
</feature>
<evidence type="ECO:0000256" key="5">
    <source>
        <dbReference type="ARBA" id="ARBA00022847"/>
    </source>
</evidence>
<feature type="transmembrane region" description="Helical" evidence="17">
    <location>
        <begin position="1143"/>
        <end position="1165"/>
    </location>
</feature>
<keyword evidence="11" id="KW-0325">Glycoprotein</keyword>
<feature type="transmembrane region" description="Helical" evidence="17">
    <location>
        <begin position="400"/>
        <end position="426"/>
    </location>
</feature>
<comment type="function">
    <text evidence="13">Unusual broad substrate spectrum amino acid:sodium cotransporter that promotes absorption of the D isomers of essential amino acids. Neutral amino acids are the preferred substrates, especially methionine and phenylalanine.</text>
</comment>
<evidence type="ECO:0000313" key="19">
    <source>
        <dbReference type="Proteomes" id="UP000310200"/>
    </source>
</evidence>
<evidence type="ECO:0000256" key="9">
    <source>
        <dbReference type="ARBA" id="ARBA00023065"/>
    </source>
</evidence>
<feature type="binding site" evidence="14">
    <location>
        <position position="1044"/>
    </location>
    <ligand>
        <name>Na(+)</name>
        <dbReference type="ChEBI" id="CHEBI:29101"/>
        <label>1</label>
    </ligand>
</feature>
<dbReference type="GO" id="GO:0089718">
    <property type="term" value="P:amino acid import across plasma membrane"/>
    <property type="evidence" value="ECO:0007669"/>
    <property type="project" value="TreeGrafter"/>
</dbReference>
<feature type="binding site" evidence="14">
    <location>
        <position position="670"/>
    </location>
    <ligand>
        <name>Na(+)</name>
        <dbReference type="ChEBI" id="CHEBI:29101"/>
        <label>1</label>
    </ligand>
</feature>
<dbReference type="STRING" id="300112.A0A4S2KSC7"/>
<feature type="transmembrane region" description="Helical" evidence="17">
    <location>
        <begin position="438"/>
        <end position="457"/>
    </location>
</feature>
<evidence type="ECO:0000256" key="6">
    <source>
        <dbReference type="ARBA" id="ARBA00022970"/>
    </source>
</evidence>
<feature type="transmembrane region" description="Helical" evidence="17">
    <location>
        <begin position="894"/>
        <end position="916"/>
    </location>
</feature>
<evidence type="ECO:0000256" key="10">
    <source>
        <dbReference type="ARBA" id="ARBA00023136"/>
    </source>
</evidence>
<feature type="transmembrane region" description="Helical" evidence="17">
    <location>
        <begin position="469"/>
        <end position="493"/>
    </location>
</feature>
<evidence type="ECO:0000256" key="13">
    <source>
        <dbReference type="ARBA" id="ARBA00037785"/>
    </source>
</evidence>
<evidence type="ECO:0000256" key="11">
    <source>
        <dbReference type="ARBA" id="ARBA00023180"/>
    </source>
</evidence>
<feature type="transmembrane region" description="Helical" evidence="17">
    <location>
        <begin position="138"/>
        <end position="165"/>
    </location>
</feature>
<dbReference type="InterPro" id="IPR000175">
    <property type="entry name" value="Na/ntran_symport"/>
</dbReference>
<dbReference type="SUPFAM" id="SSF161070">
    <property type="entry name" value="SNF-like"/>
    <property type="match status" value="3"/>
</dbReference>
<feature type="transmembrane region" description="Helical" evidence="17">
    <location>
        <begin position="548"/>
        <end position="568"/>
    </location>
</feature>
<feature type="transmembrane region" description="Helical" evidence="17">
    <location>
        <begin position="232"/>
        <end position="251"/>
    </location>
</feature>
<feature type="transmembrane region" description="Helical" evidence="17">
    <location>
        <begin position="96"/>
        <end position="117"/>
    </location>
</feature>
<evidence type="ECO:0000256" key="16">
    <source>
        <dbReference type="RuleBase" id="RU003732"/>
    </source>
</evidence>
<dbReference type="PROSITE" id="PS50267">
    <property type="entry name" value="NA_NEUROTRAN_SYMP_3"/>
    <property type="match status" value="2"/>
</dbReference>
<sequence length="1260" mass="141088">MAKMEKTEGVYKQGGYINQAFQLDSFDSHENVPPDYATATHLDKRQEHLESSAVTKGTEWGGRLEFLMACIATSVGLGNVWRFPFTAYENGGGAFLIPYIIVLILVGKPFYLLEGLLGQFTSRSCAKTWYMTSAMKGLGYSQAFVAFCVVSYYCALMALTLYYLVSSFQSELPWSICRPEWQDYCIDGSTNGSISEDRNVTVQSSAELYFRKIVLQEYESIEYGIGAPSWKLSIGLFLSWACVFGVLFRGVKSTGKAAYFLAIFPYVMMTALLIRAVTLDGAVDGILFFVTPNWNALWKPTVWYAAITQCFFSLSVCAGPIINYSSYNNFEHRVDRDVMIVTTLDTFTSLMAGCTIFGILGNLAYEMKTKDISKVVRGGTGLAFISYPDALSRFTFVPQLFSVLFFVMMFVLGIGSAVALCGAVLNVVRDHLPNMKQWLLVLCVTSCGFIVSLVYITPGGQWFTTLIDYYGGTFVAIIVGVLEMITIFWVYGLSNFLNDMEFMLGRRLGFYWRSCWLVITPLLMIVILIYTCATYEPVTYDGAPFPDYAYAIGWFVLILGVSPIVWWAGQRIITNRMSTFTESIKAAFRPEEGKWGPKNPKIHREWEAFNNVTDTGGTPGIFKLSVPSSPGGNELESKIPTSVKVEEEKPARAQWGNGVEFLMSCVAFSVGLGNVWRFPYTAYENGGGAFLIPYIVVLFVIGKPFYYMEMILGQFTSRSCVQIWSVLPAFQGIGYGVAVSVFSVITYYCSLMALTLYYMVASCQSVLPWSYCWEEWGSACFNSSSTGEQSTRNGSRSSADFYFRKYVLNETGIEDGLGLPSWKLVLTLLVSWIFVYVVICKGVKSTGKAAYFLALFPYVIMISLLVRAVTLDGAVDGIVFLFKPTWHKILEPSVWYAAVTQSFFSLGVCFGAVTMYSSYNSFEHNVSRCAYIYFPDHFNIGIIVELGDPAKFKRVKVFVRESTEDSCRDCMIVTSLDLCTSLMAGATIFGILGNLAHEIGSDDIGSVVRAGTGLAFVSYPEALAKFTVVPQLFAVLFFLMLFVLGIGTTVAFCNVIISIIKDQFPQLHQWKVAAGVVILGFSIGIVYCTPGGQYILNLVDYFGGTFIIVFLASFEMIAISWVYGVDNFMDDVEFMIGRRPFFYWRFCWCYLTPLFLFTILIYFLIDMTPLTFNDEYYPTSAYAAGWMLLALGILPFPLGIIIVGFRNKDKPWSNMFEPSADWGPKDLKKYNEWRDFKHSKRISRACAKKSKLIAALFGKD</sequence>
<evidence type="ECO:0000256" key="14">
    <source>
        <dbReference type="PIRSR" id="PIRSR600175-1"/>
    </source>
</evidence>
<keyword evidence="8 14" id="KW-0915">Sodium</keyword>
<dbReference type="GO" id="GO:0015179">
    <property type="term" value="F:L-amino acid transmembrane transporter activity"/>
    <property type="evidence" value="ECO:0007669"/>
    <property type="project" value="TreeGrafter"/>
</dbReference>
<feature type="transmembrane region" description="Helical" evidence="17">
    <location>
        <begin position="733"/>
        <end position="760"/>
    </location>
</feature>
<comment type="caution">
    <text evidence="18">The sequence shown here is derived from an EMBL/GenBank/DDBJ whole genome shotgun (WGS) entry which is preliminary data.</text>
</comment>
<dbReference type="Pfam" id="PF00209">
    <property type="entry name" value="SNF"/>
    <property type="match status" value="3"/>
</dbReference>
<feature type="transmembrane region" description="Helical" evidence="17">
    <location>
        <begin position="258"/>
        <end position="278"/>
    </location>
</feature>
<keyword evidence="19" id="KW-1185">Reference proteome</keyword>
<evidence type="ECO:0000256" key="7">
    <source>
        <dbReference type="ARBA" id="ARBA00022989"/>
    </source>
</evidence>
<name>A0A4S2KSC7_9HYME</name>
<evidence type="ECO:0000256" key="3">
    <source>
        <dbReference type="ARBA" id="ARBA00022448"/>
    </source>
</evidence>
<accession>A0A4S2KSC7</accession>
<reference evidence="18 19" key="1">
    <citation type="journal article" date="2019" name="Philos. Trans. R. Soc. Lond., B, Biol. Sci.">
        <title>Ant behaviour and brain gene expression of defending hosts depend on the ecological success of the intruding social parasite.</title>
        <authorList>
            <person name="Kaur R."/>
            <person name="Stoldt M."/>
            <person name="Jongepier E."/>
            <person name="Feldmeyer B."/>
            <person name="Menzel F."/>
            <person name="Bornberg-Bauer E."/>
            <person name="Foitzik S."/>
        </authorList>
    </citation>
    <scope>NUCLEOTIDE SEQUENCE [LARGE SCALE GENOMIC DNA]</scope>
    <source>
        <tissue evidence="18">Whole body</tissue>
    </source>
</reference>
<feature type="transmembrane region" description="Helical" evidence="17">
    <location>
        <begin position="1072"/>
        <end position="1095"/>
    </location>
</feature>
<gene>
    <name evidence="18" type="ORF">DBV15_02506</name>
</gene>
<dbReference type="GO" id="GO:0005886">
    <property type="term" value="C:plasma membrane"/>
    <property type="evidence" value="ECO:0007669"/>
    <property type="project" value="TreeGrafter"/>
</dbReference>
<dbReference type="PRINTS" id="PR00176">
    <property type="entry name" value="NANEUSMPORT"/>
</dbReference>
<feature type="binding site" evidence="14">
    <location>
        <position position="905"/>
    </location>
    <ligand>
        <name>Na(+)</name>
        <dbReference type="ChEBI" id="CHEBI:29101"/>
        <label>1</label>
    </ligand>
</feature>
<comment type="subcellular location">
    <subcellularLocation>
        <location evidence="1">Membrane</location>
        <topology evidence="1">Multi-pass membrane protein</topology>
    </subcellularLocation>
</comment>
<dbReference type="GO" id="GO:0046872">
    <property type="term" value="F:metal ion binding"/>
    <property type="evidence" value="ECO:0007669"/>
    <property type="project" value="UniProtKB-KW"/>
</dbReference>
<feature type="disulfide bond" evidence="15">
    <location>
        <begin position="772"/>
        <end position="780"/>
    </location>
</feature>
<dbReference type="CDD" id="cd10324">
    <property type="entry name" value="SLC6sbd"/>
    <property type="match status" value="2"/>
</dbReference>
<feature type="transmembrane region" description="Helical" evidence="17">
    <location>
        <begin position="302"/>
        <end position="326"/>
    </location>
</feature>
<keyword evidence="12" id="KW-0739">Sodium transport</keyword>
<feature type="transmembrane region" description="Helical" evidence="17">
    <location>
        <begin position="1032"/>
        <end position="1060"/>
    </location>
</feature>
<dbReference type="PANTHER" id="PTHR11616">
    <property type="entry name" value="SODIUM/CHLORIDE DEPENDENT TRANSPORTER"/>
    <property type="match status" value="1"/>
</dbReference>
<keyword evidence="15" id="KW-1015">Disulfide bond</keyword>
<evidence type="ECO:0000313" key="18">
    <source>
        <dbReference type="EMBL" id="TGZ52701.1"/>
    </source>
</evidence>
<evidence type="ECO:0000256" key="1">
    <source>
        <dbReference type="ARBA" id="ARBA00004141"/>
    </source>
</evidence>
<feature type="transmembrane region" description="Helical" evidence="17">
    <location>
        <begin position="690"/>
        <end position="712"/>
    </location>
</feature>
<comment type="similarity">
    <text evidence="2 16">Belongs to the sodium:neurotransmitter symporter (SNF) (TC 2.A.22) family.</text>
</comment>
<keyword evidence="10 17" id="KW-0472">Membrane</keyword>
<organism evidence="18 19">
    <name type="scientific">Temnothorax longispinosus</name>
    <dbReference type="NCBI Taxonomy" id="300112"/>
    <lineage>
        <taxon>Eukaryota</taxon>
        <taxon>Metazoa</taxon>
        <taxon>Ecdysozoa</taxon>
        <taxon>Arthropoda</taxon>
        <taxon>Hexapoda</taxon>
        <taxon>Insecta</taxon>
        <taxon>Pterygota</taxon>
        <taxon>Neoptera</taxon>
        <taxon>Endopterygota</taxon>
        <taxon>Hymenoptera</taxon>
        <taxon>Apocrita</taxon>
        <taxon>Aculeata</taxon>
        <taxon>Formicoidea</taxon>
        <taxon>Formicidae</taxon>
        <taxon>Myrmicinae</taxon>
        <taxon>Temnothorax</taxon>
    </lineage>
</organism>
<dbReference type="Proteomes" id="UP000310200">
    <property type="component" value="Unassembled WGS sequence"/>
</dbReference>
<keyword evidence="4 16" id="KW-0812">Transmembrane</keyword>
<evidence type="ECO:0000256" key="17">
    <source>
        <dbReference type="SAM" id="Phobius"/>
    </source>
</evidence>
<dbReference type="EMBL" id="QBLH01001194">
    <property type="protein sequence ID" value="TGZ52701.1"/>
    <property type="molecule type" value="Genomic_DNA"/>
</dbReference>
<keyword evidence="3 16" id="KW-0813">Transport</keyword>
<proteinExistence type="inferred from homology"/>
<keyword evidence="7 17" id="KW-1133">Transmembrane helix</keyword>
<dbReference type="PANTHER" id="PTHR11616:SF321">
    <property type="entry name" value="SODIUM-DEPENDENT NUTRIENT AMINO ACID TRANSPORTER 1-RELATED"/>
    <property type="match status" value="1"/>
</dbReference>
<evidence type="ECO:0000256" key="15">
    <source>
        <dbReference type="PIRSR" id="PIRSR600175-2"/>
    </source>
</evidence>
<keyword evidence="6" id="KW-0029">Amino-acid transport</keyword>
<dbReference type="PROSITE" id="PS00610">
    <property type="entry name" value="NA_NEUROTRAN_SYMP_1"/>
    <property type="match status" value="2"/>
</dbReference>
<evidence type="ECO:0000256" key="12">
    <source>
        <dbReference type="ARBA" id="ARBA00023201"/>
    </source>
</evidence>
<keyword evidence="14" id="KW-0479">Metal-binding</keyword>
<feature type="transmembrane region" description="Helical" evidence="17">
    <location>
        <begin position="659"/>
        <end position="678"/>
    </location>
</feature>
<feature type="transmembrane region" description="Helical" evidence="17">
    <location>
        <begin position="970"/>
        <end position="992"/>
    </location>
</feature>
<protein>
    <recommendedName>
        <fullName evidence="16">Transporter</fullName>
    </recommendedName>
</protein>
<evidence type="ECO:0000256" key="8">
    <source>
        <dbReference type="ARBA" id="ARBA00023053"/>
    </source>
</evidence>
<dbReference type="AlphaFoldDB" id="A0A4S2KSC7"/>
<keyword evidence="5 16" id="KW-0769">Symport</keyword>